<dbReference type="Proteomes" id="UP000002195">
    <property type="component" value="Unassembled WGS sequence"/>
</dbReference>
<evidence type="ECO:0000313" key="3">
    <source>
        <dbReference type="EMBL" id="EAL61321.1"/>
    </source>
</evidence>
<evidence type="ECO:0000256" key="1">
    <source>
        <dbReference type="SAM" id="SignalP"/>
    </source>
</evidence>
<dbReference type="HOGENOM" id="CLU_163684_0_0_1"/>
<dbReference type="RefSeq" id="XP_629734.1">
    <property type="nucleotide sequence ID" value="XM_629732.1"/>
</dbReference>
<dbReference type="Pfam" id="PF09478">
    <property type="entry name" value="CBM49"/>
    <property type="match status" value="1"/>
</dbReference>
<accession>Q54DJ3</accession>
<feature type="chain" id="PRO_5004249407" evidence="1">
    <location>
        <begin position="21"/>
        <end position="121"/>
    </location>
</feature>
<dbReference type="SMART" id="SM01063">
    <property type="entry name" value="CBM49"/>
    <property type="match status" value="1"/>
</dbReference>
<sequence>MFKKILFLILSFAIFSFAFGDNSLTFTQTKVKEWDNGNHVQWEVVLVNTDPSKRSITDAFIIGNENFKPESIWSLETTQDNKYHLPSYINRYGLKFGSNLTFGFINTINSQVTFTVSDIKF</sequence>
<name>Q54DJ3_DICDI</name>
<dbReference type="SMR" id="Q54DJ3"/>
<dbReference type="AlphaFoldDB" id="Q54DJ3"/>
<feature type="domain" description="Carbohydrate binding" evidence="2">
    <location>
        <begin position="24"/>
        <end position="107"/>
    </location>
</feature>
<dbReference type="InParanoid" id="Q54DJ3"/>
<dbReference type="InterPro" id="IPR019028">
    <property type="entry name" value="CBM_49"/>
</dbReference>
<dbReference type="GO" id="GO:0030248">
    <property type="term" value="F:cellulose binding"/>
    <property type="evidence" value="ECO:0000250"/>
    <property type="project" value="dictyBase"/>
</dbReference>
<evidence type="ECO:0000313" key="4">
    <source>
        <dbReference type="Proteomes" id="UP000002195"/>
    </source>
</evidence>
<dbReference type="PhylomeDB" id="Q54DJ3"/>
<keyword evidence="1" id="KW-0732">Signal</keyword>
<dbReference type="PANTHER" id="PTHR36560:SF1">
    <property type="entry name" value="CELLULOSE-BINDING DOMAIN-CONTAINING PROTEIN"/>
    <property type="match status" value="1"/>
</dbReference>
<protein>
    <submittedName>
        <fullName evidence="3">Cellulose-binding domain-containing protein</fullName>
    </submittedName>
</protein>
<organism evidence="3 4">
    <name type="scientific">Dictyostelium discoideum</name>
    <name type="common">Social amoeba</name>
    <dbReference type="NCBI Taxonomy" id="44689"/>
    <lineage>
        <taxon>Eukaryota</taxon>
        <taxon>Amoebozoa</taxon>
        <taxon>Evosea</taxon>
        <taxon>Eumycetozoa</taxon>
        <taxon>Dictyostelia</taxon>
        <taxon>Dictyosteliales</taxon>
        <taxon>Dictyosteliaceae</taxon>
        <taxon>Dictyostelium</taxon>
    </lineage>
</organism>
<dbReference type="PaxDb" id="44689-DDB0231135"/>
<dbReference type="FunCoup" id="Q54DJ3">
    <property type="interactions" value="40"/>
</dbReference>
<dbReference type="PANTHER" id="PTHR36560">
    <property type="entry name" value="CELLULOSE-BINDING DOMAIN-CONTAINING PROTEIN"/>
    <property type="match status" value="1"/>
</dbReference>
<keyword evidence="4" id="KW-1185">Reference proteome</keyword>
<gene>
    <name evidence="3" type="primary">ecmI</name>
    <name evidence="3" type="ORF">DDB_G0292222</name>
</gene>
<dbReference type="GO" id="GO:0005576">
    <property type="term" value="C:extracellular region"/>
    <property type="evidence" value="ECO:0000250"/>
    <property type="project" value="dictyBase"/>
</dbReference>
<comment type="caution">
    <text evidence="3">The sequence shown here is derived from an EMBL/GenBank/DDBJ whole genome shotgun (WGS) entry which is preliminary data.</text>
</comment>
<proteinExistence type="predicted"/>
<reference evidence="3 4" key="1">
    <citation type="journal article" date="2005" name="Nature">
        <title>The genome of the social amoeba Dictyostelium discoideum.</title>
        <authorList>
            <consortium name="The Dictyostelium discoideum Sequencing Consortium"/>
            <person name="Eichinger L."/>
            <person name="Pachebat J.A."/>
            <person name="Glockner G."/>
            <person name="Rajandream M.A."/>
            <person name="Sucgang R."/>
            <person name="Berriman M."/>
            <person name="Song J."/>
            <person name="Olsen R."/>
            <person name="Szafranski K."/>
            <person name="Xu Q."/>
            <person name="Tunggal B."/>
            <person name="Kummerfeld S."/>
            <person name="Madera M."/>
            <person name="Konfortov B.A."/>
            <person name="Rivero F."/>
            <person name="Bankier A.T."/>
            <person name="Lehmann R."/>
            <person name="Hamlin N."/>
            <person name="Davies R."/>
            <person name="Gaudet P."/>
            <person name="Fey P."/>
            <person name="Pilcher K."/>
            <person name="Chen G."/>
            <person name="Saunders D."/>
            <person name="Sodergren E."/>
            <person name="Davis P."/>
            <person name="Kerhornou A."/>
            <person name="Nie X."/>
            <person name="Hall N."/>
            <person name="Anjard C."/>
            <person name="Hemphill L."/>
            <person name="Bason N."/>
            <person name="Farbrother P."/>
            <person name="Desany B."/>
            <person name="Just E."/>
            <person name="Morio T."/>
            <person name="Rost R."/>
            <person name="Churcher C."/>
            <person name="Cooper J."/>
            <person name="Haydock S."/>
            <person name="van Driessche N."/>
            <person name="Cronin A."/>
            <person name="Goodhead I."/>
            <person name="Muzny D."/>
            <person name="Mourier T."/>
            <person name="Pain A."/>
            <person name="Lu M."/>
            <person name="Harper D."/>
            <person name="Lindsay R."/>
            <person name="Hauser H."/>
            <person name="James K."/>
            <person name="Quiles M."/>
            <person name="Madan Babu M."/>
            <person name="Saito T."/>
            <person name="Buchrieser C."/>
            <person name="Wardroper A."/>
            <person name="Felder M."/>
            <person name="Thangavelu M."/>
            <person name="Johnson D."/>
            <person name="Knights A."/>
            <person name="Loulseged H."/>
            <person name="Mungall K."/>
            <person name="Oliver K."/>
            <person name="Price C."/>
            <person name="Quail M.A."/>
            <person name="Urushihara H."/>
            <person name="Hernandez J."/>
            <person name="Rabbinowitsch E."/>
            <person name="Steffen D."/>
            <person name="Sanders M."/>
            <person name="Ma J."/>
            <person name="Kohara Y."/>
            <person name="Sharp S."/>
            <person name="Simmonds M."/>
            <person name="Spiegler S."/>
            <person name="Tivey A."/>
            <person name="Sugano S."/>
            <person name="White B."/>
            <person name="Walker D."/>
            <person name="Woodward J."/>
            <person name="Winckler T."/>
            <person name="Tanaka Y."/>
            <person name="Shaulsky G."/>
            <person name="Schleicher M."/>
            <person name="Weinstock G."/>
            <person name="Rosenthal A."/>
            <person name="Cox E.C."/>
            <person name="Chisholm R.L."/>
            <person name="Gibbs R."/>
            <person name="Loomis W.F."/>
            <person name="Platzer M."/>
            <person name="Kay R.R."/>
            <person name="Williams J."/>
            <person name="Dear P.H."/>
            <person name="Noegel A.A."/>
            <person name="Barrell B."/>
            <person name="Kuspa A."/>
        </authorList>
    </citation>
    <scope>NUCLEOTIDE SEQUENCE [LARGE SCALE GENOMIC DNA]</scope>
    <source>
        <strain evidence="3 4">AX4</strain>
    </source>
</reference>
<dbReference type="KEGG" id="ddi:DDB_G0292222"/>
<dbReference type="EMBL" id="AAFI02000188">
    <property type="protein sequence ID" value="EAL61321.1"/>
    <property type="molecule type" value="Genomic_DNA"/>
</dbReference>
<evidence type="ECO:0000259" key="2">
    <source>
        <dbReference type="SMART" id="SM01063"/>
    </source>
</evidence>
<dbReference type="VEuPathDB" id="AmoebaDB:DDB_G0292222"/>
<feature type="signal peptide" evidence="1">
    <location>
        <begin position="1"/>
        <end position="20"/>
    </location>
</feature>
<dbReference type="GeneID" id="8628563"/>
<dbReference type="dictyBase" id="DDB_G0292222">
    <property type="gene designation" value="ecmI"/>
</dbReference>